<sequence length="305" mass="31338">MTDMTHRRRLLAPLVVGVLAALGTLATYHVFVRTISGQWLDTAAMLGTDVDHPRLVQILTRVLNGTTLAGLVLVCLVVVAVGVIRRRPGLAVAAAVLVLGANGTTQLLKDVLTRPPIDRLEFANSLPSGHTTAAASVAFAVVLVLPEAVRATAALCGAGYTAAIAIATVWSQWHRPSDAVAAMLVVLGWGALVLLGVRLASRDRAAATGRPSPLGVLPLALTGLVTAPAAALGFLAAKASEPMTTTPEPSRIAVASGAAGIAAVVAGAFLVWLWLATDGERGQEVRRKVASARSVAVETGSIRST</sequence>
<dbReference type="InterPro" id="IPR036938">
    <property type="entry name" value="PAP2/HPO_sf"/>
</dbReference>
<feature type="transmembrane region" description="Helical" evidence="1">
    <location>
        <begin position="213"/>
        <end position="237"/>
    </location>
</feature>
<comment type="caution">
    <text evidence="4">The sequence shown here is derived from an EMBL/GenBank/DDBJ whole genome shotgun (WGS) entry which is preliminary data.</text>
</comment>
<evidence type="ECO:0000313" key="4">
    <source>
        <dbReference type="EMBL" id="MBB4750944.1"/>
    </source>
</evidence>
<accession>A0A7W7HI37</accession>
<organism evidence="4 5">
    <name type="scientific">Actinoplanes lobatus</name>
    <dbReference type="NCBI Taxonomy" id="113568"/>
    <lineage>
        <taxon>Bacteria</taxon>
        <taxon>Bacillati</taxon>
        <taxon>Actinomycetota</taxon>
        <taxon>Actinomycetes</taxon>
        <taxon>Micromonosporales</taxon>
        <taxon>Micromonosporaceae</taxon>
        <taxon>Actinoplanes</taxon>
    </lineage>
</organism>
<feature type="transmembrane region" description="Helical" evidence="1">
    <location>
        <begin position="128"/>
        <end position="145"/>
    </location>
</feature>
<dbReference type="EMBL" id="JACHNC010000001">
    <property type="protein sequence ID" value="MBB4750944.1"/>
    <property type="molecule type" value="Genomic_DNA"/>
</dbReference>
<dbReference type="RefSeq" id="WP_188123044.1">
    <property type="nucleotide sequence ID" value="NZ_BOMP01000107.1"/>
</dbReference>
<feature type="transmembrane region" description="Helical" evidence="1">
    <location>
        <begin position="257"/>
        <end position="277"/>
    </location>
</feature>
<dbReference type="SUPFAM" id="SSF48317">
    <property type="entry name" value="Acid phosphatase/Vanadium-dependent haloperoxidase"/>
    <property type="match status" value="1"/>
</dbReference>
<dbReference type="Gene3D" id="1.20.144.10">
    <property type="entry name" value="Phosphatidic acid phosphatase type 2/haloperoxidase"/>
    <property type="match status" value="1"/>
</dbReference>
<protein>
    <recommendedName>
        <fullName evidence="2">Phosphatidic acid phosphatase type 2/haloperoxidase domain-containing protein</fullName>
    </recommendedName>
</protein>
<keyword evidence="6" id="KW-1185">Reference proteome</keyword>
<dbReference type="AlphaFoldDB" id="A0A7W7HI37"/>
<evidence type="ECO:0000313" key="5">
    <source>
        <dbReference type="Proteomes" id="UP000590511"/>
    </source>
</evidence>
<dbReference type="Pfam" id="PF01569">
    <property type="entry name" value="PAP2"/>
    <property type="match status" value="1"/>
</dbReference>
<evidence type="ECO:0000256" key="1">
    <source>
        <dbReference type="SAM" id="Phobius"/>
    </source>
</evidence>
<dbReference type="CDD" id="cd01610">
    <property type="entry name" value="PAP2_like"/>
    <property type="match status" value="1"/>
</dbReference>
<reference evidence="4 5" key="1">
    <citation type="submission" date="2020-08" db="EMBL/GenBank/DDBJ databases">
        <title>Sequencing the genomes of 1000 actinobacteria strains.</title>
        <authorList>
            <person name="Klenk H.-P."/>
        </authorList>
    </citation>
    <scope>NUCLEOTIDE SEQUENCE [LARGE SCALE GENOMIC DNA]</scope>
    <source>
        <strain evidence="4 5">DSM 43150</strain>
    </source>
</reference>
<evidence type="ECO:0000259" key="2">
    <source>
        <dbReference type="SMART" id="SM00014"/>
    </source>
</evidence>
<dbReference type="SMART" id="SM00014">
    <property type="entry name" value="acidPPc"/>
    <property type="match status" value="1"/>
</dbReference>
<reference evidence="3 6" key="2">
    <citation type="submission" date="2021-01" db="EMBL/GenBank/DDBJ databases">
        <title>Whole genome shotgun sequence of Actinoplanes lobatus NBRC 12513.</title>
        <authorList>
            <person name="Komaki H."/>
            <person name="Tamura T."/>
        </authorList>
    </citation>
    <scope>NUCLEOTIDE SEQUENCE [LARGE SCALE GENOMIC DNA]</scope>
    <source>
        <strain evidence="3 6">NBRC 12513</strain>
    </source>
</reference>
<name>A0A7W7HI37_9ACTN</name>
<keyword evidence="1" id="KW-1133">Transmembrane helix</keyword>
<dbReference type="Proteomes" id="UP000631312">
    <property type="component" value="Unassembled WGS sequence"/>
</dbReference>
<feature type="transmembrane region" description="Helical" evidence="1">
    <location>
        <begin position="62"/>
        <end position="83"/>
    </location>
</feature>
<evidence type="ECO:0000313" key="6">
    <source>
        <dbReference type="Proteomes" id="UP000631312"/>
    </source>
</evidence>
<feature type="transmembrane region" description="Helical" evidence="1">
    <location>
        <begin position="90"/>
        <end position="108"/>
    </location>
</feature>
<proteinExistence type="predicted"/>
<feature type="domain" description="Phosphatidic acid phosphatase type 2/haloperoxidase" evidence="2">
    <location>
        <begin position="90"/>
        <end position="194"/>
    </location>
</feature>
<dbReference type="EMBL" id="BOMP01000107">
    <property type="protein sequence ID" value="GIE43518.1"/>
    <property type="molecule type" value="Genomic_DNA"/>
</dbReference>
<dbReference type="InterPro" id="IPR000326">
    <property type="entry name" value="PAP2/HPO"/>
</dbReference>
<dbReference type="Proteomes" id="UP000590511">
    <property type="component" value="Unassembled WGS sequence"/>
</dbReference>
<feature type="transmembrane region" description="Helical" evidence="1">
    <location>
        <begin position="152"/>
        <end position="173"/>
    </location>
</feature>
<keyword evidence="1" id="KW-0472">Membrane</keyword>
<feature type="transmembrane region" description="Helical" evidence="1">
    <location>
        <begin position="179"/>
        <end position="201"/>
    </location>
</feature>
<evidence type="ECO:0000313" key="3">
    <source>
        <dbReference type="EMBL" id="GIE43518.1"/>
    </source>
</evidence>
<gene>
    <name evidence="3" type="ORF">Alo02nite_64160</name>
    <name evidence="4" type="ORF">BJ964_005105</name>
</gene>
<keyword evidence="1" id="KW-0812">Transmembrane</keyword>